<keyword evidence="14" id="KW-1185">Reference proteome</keyword>
<feature type="transmembrane region" description="Helical" evidence="12">
    <location>
        <begin position="67"/>
        <end position="90"/>
    </location>
</feature>
<keyword evidence="12" id="KW-0479">Metal-binding</keyword>
<keyword evidence="5 12" id="KW-1133">Transmembrane helix</keyword>
<evidence type="ECO:0000256" key="8">
    <source>
        <dbReference type="ARBA" id="ARBA00023136"/>
    </source>
</evidence>
<sequence length="124" mass="13077">MLTYVAVAIGGAVGACLRYATNELALNVFGKAFPFGTLVVNILGSFVLGLLYALLSNGVLAVSPWRALVTIGLIGAFTTFSTFSLDTVLLLQQGDWLKAIANVLLNVLLCLTLAWLGLKLGSMK</sequence>
<evidence type="ECO:0000313" key="14">
    <source>
        <dbReference type="Proteomes" id="UP001231109"/>
    </source>
</evidence>
<organism evidence="13 14">
    <name type="scientific">Rheinheimera baltica</name>
    <dbReference type="NCBI Taxonomy" id="67576"/>
    <lineage>
        <taxon>Bacteria</taxon>
        <taxon>Pseudomonadati</taxon>
        <taxon>Pseudomonadota</taxon>
        <taxon>Gammaproteobacteria</taxon>
        <taxon>Chromatiales</taxon>
        <taxon>Chromatiaceae</taxon>
        <taxon>Rheinheimera</taxon>
    </lineage>
</organism>
<keyword evidence="6 12" id="KW-0915">Sodium</keyword>
<keyword evidence="12" id="KW-0813">Transport</keyword>
<comment type="similarity">
    <text evidence="10 12">Belongs to the fluoride channel Fluc/FEX (TC 1.A.43) family.</text>
</comment>
<reference evidence="13 14" key="1">
    <citation type="submission" date="2022-11" db="EMBL/GenBank/DDBJ databases">
        <title>Viruses from the air-sea interface of a natural surface slick.</title>
        <authorList>
            <person name="Rahlff J."/>
            <person name="Holmfeldt K."/>
        </authorList>
    </citation>
    <scope>NUCLEOTIDE SEQUENCE [LARGE SCALE GENOMIC DNA]</scope>
    <source>
        <strain evidence="13 14">SMS4</strain>
    </source>
</reference>
<keyword evidence="3" id="KW-0997">Cell inner membrane</keyword>
<keyword evidence="7 12" id="KW-0406">Ion transport</keyword>
<evidence type="ECO:0000256" key="9">
    <source>
        <dbReference type="ARBA" id="ARBA00023303"/>
    </source>
</evidence>
<dbReference type="InterPro" id="IPR003691">
    <property type="entry name" value="FluC"/>
</dbReference>
<dbReference type="RefSeq" id="WP_027670160.1">
    <property type="nucleotide sequence ID" value="NZ_JAPJDY010000011.1"/>
</dbReference>
<proteinExistence type="inferred from homology"/>
<evidence type="ECO:0000256" key="11">
    <source>
        <dbReference type="ARBA" id="ARBA00035585"/>
    </source>
</evidence>
<keyword evidence="2 12" id="KW-1003">Cell membrane</keyword>
<evidence type="ECO:0000313" key="13">
    <source>
        <dbReference type="EMBL" id="MDP5135369.1"/>
    </source>
</evidence>
<keyword evidence="4 12" id="KW-0812">Transmembrane</keyword>
<evidence type="ECO:0000256" key="1">
    <source>
        <dbReference type="ARBA" id="ARBA00004651"/>
    </source>
</evidence>
<feature type="transmembrane region" description="Helical" evidence="12">
    <location>
        <begin position="38"/>
        <end position="55"/>
    </location>
</feature>
<keyword evidence="8 12" id="KW-0472">Membrane</keyword>
<keyword evidence="9 12" id="KW-0407">Ion channel</keyword>
<dbReference type="PANTHER" id="PTHR28259">
    <property type="entry name" value="FLUORIDE EXPORT PROTEIN 1-RELATED"/>
    <property type="match status" value="1"/>
</dbReference>
<evidence type="ECO:0000256" key="5">
    <source>
        <dbReference type="ARBA" id="ARBA00022989"/>
    </source>
</evidence>
<feature type="transmembrane region" description="Helical" evidence="12">
    <location>
        <begin position="96"/>
        <end position="118"/>
    </location>
</feature>
<comment type="function">
    <text evidence="12">Fluoride-specific ion channel. Important for reducing fluoride concentration in the cell, thus reducing its toxicity.</text>
</comment>
<comment type="catalytic activity">
    <reaction evidence="11">
        <text>fluoride(in) = fluoride(out)</text>
        <dbReference type="Rhea" id="RHEA:76159"/>
        <dbReference type="ChEBI" id="CHEBI:17051"/>
    </reaction>
    <physiologicalReaction direction="left-to-right" evidence="11">
        <dbReference type="Rhea" id="RHEA:76160"/>
    </physiologicalReaction>
</comment>
<evidence type="ECO:0000256" key="2">
    <source>
        <dbReference type="ARBA" id="ARBA00022475"/>
    </source>
</evidence>
<accession>A0ABT9HW64</accession>
<dbReference type="PANTHER" id="PTHR28259:SF1">
    <property type="entry name" value="FLUORIDE EXPORT PROTEIN 1-RELATED"/>
    <property type="match status" value="1"/>
</dbReference>
<evidence type="ECO:0000256" key="3">
    <source>
        <dbReference type="ARBA" id="ARBA00022519"/>
    </source>
</evidence>
<dbReference type="Pfam" id="PF02537">
    <property type="entry name" value="CRCB"/>
    <property type="match status" value="1"/>
</dbReference>
<evidence type="ECO:0000256" key="4">
    <source>
        <dbReference type="ARBA" id="ARBA00022692"/>
    </source>
</evidence>
<comment type="caution">
    <text evidence="13">The sequence shown here is derived from an EMBL/GenBank/DDBJ whole genome shotgun (WGS) entry which is preliminary data.</text>
</comment>
<feature type="binding site" evidence="12">
    <location>
        <position position="78"/>
    </location>
    <ligand>
        <name>Na(+)</name>
        <dbReference type="ChEBI" id="CHEBI:29101"/>
        <note>structural</note>
    </ligand>
</feature>
<evidence type="ECO:0000256" key="7">
    <source>
        <dbReference type="ARBA" id="ARBA00023065"/>
    </source>
</evidence>
<protein>
    <recommendedName>
        <fullName evidence="12">Fluoride-specific ion channel FluC</fullName>
    </recommendedName>
</protein>
<dbReference type="NCBIfam" id="TIGR00494">
    <property type="entry name" value="crcB"/>
    <property type="match status" value="1"/>
</dbReference>
<dbReference type="Proteomes" id="UP001231109">
    <property type="component" value="Unassembled WGS sequence"/>
</dbReference>
<dbReference type="HAMAP" id="MF_00454">
    <property type="entry name" value="FluC"/>
    <property type="match status" value="1"/>
</dbReference>
<name>A0ABT9HW64_9GAMM</name>
<gene>
    <name evidence="12 13" type="primary">crcB</name>
    <name evidence="12" type="synonym">fluC</name>
    <name evidence="13" type="ORF">ORJ04_05340</name>
</gene>
<dbReference type="EMBL" id="JAPJDZ010000008">
    <property type="protein sequence ID" value="MDP5135369.1"/>
    <property type="molecule type" value="Genomic_DNA"/>
</dbReference>
<evidence type="ECO:0000256" key="12">
    <source>
        <dbReference type="HAMAP-Rule" id="MF_00454"/>
    </source>
</evidence>
<comment type="subcellular location">
    <subcellularLocation>
        <location evidence="1 12">Cell membrane</location>
        <topology evidence="1 12">Multi-pass membrane protein</topology>
    </subcellularLocation>
</comment>
<comment type="activity regulation">
    <text evidence="12">Na(+) is not transported, but it plays an essential structural role and its presence is essential for fluoride channel function.</text>
</comment>
<evidence type="ECO:0000256" key="6">
    <source>
        <dbReference type="ARBA" id="ARBA00023053"/>
    </source>
</evidence>
<feature type="binding site" evidence="12">
    <location>
        <position position="75"/>
    </location>
    <ligand>
        <name>Na(+)</name>
        <dbReference type="ChEBI" id="CHEBI:29101"/>
        <note>structural</note>
    </ligand>
</feature>
<evidence type="ECO:0000256" key="10">
    <source>
        <dbReference type="ARBA" id="ARBA00035120"/>
    </source>
</evidence>